<evidence type="ECO:0000313" key="3">
    <source>
        <dbReference type="Proteomes" id="UP000193944"/>
    </source>
</evidence>
<dbReference type="AlphaFoldDB" id="A0A1Y1X6J4"/>
<feature type="transmembrane region" description="Helical" evidence="1">
    <location>
        <begin position="80"/>
        <end position="103"/>
    </location>
</feature>
<keyword evidence="1" id="KW-0812">Transmembrane</keyword>
<feature type="transmembrane region" description="Helical" evidence="1">
    <location>
        <begin position="232"/>
        <end position="253"/>
    </location>
</feature>
<comment type="caution">
    <text evidence="2">The sequence shown here is derived from an EMBL/GenBank/DDBJ whole genome shotgun (WGS) entry which is preliminary data.</text>
</comment>
<keyword evidence="1" id="KW-0472">Membrane</keyword>
<feature type="transmembrane region" description="Helical" evidence="1">
    <location>
        <begin position="151"/>
        <end position="170"/>
    </location>
</feature>
<feature type="transmembrane region" description="Helical" evidence="1">
    <location>
        <begin position="54"/>
        <end position="74"/>
    </location>
</feature>
<name>A0A1Y1X6J4_9FUNG</name>
<feature type="transmembrane region" description="Helical" evidence="1">
    <location>
        <begin position="265"/>
        <end position="287"/>
    </location>
</feature>
<reference evidence="2 3" key="1">
    <citation type="submission" date="2016-08" db="EMBL/GenBank/DDBJ databases">
        <title>A Parts List for Fungal Cellulosomes Revealed by Comparative Genomics.</title>
        <authorList>
            <consortium name="DOE Joint Genome Institute"/>
            <person name="Haitjema C.H."/>
            <person name="Gilmore S.P."/>
            <person name="Henske J.K."/>
            <person name="Solomon K.V."/>
            <person name="De Groot R."/>
            <person name="Kuo A."/>
            <person name="Mondo S.J."/>
            <person name="Salamov A.A."/>
            <person name="Labutti K."/>
            <person name="Zhao Z."/>
            <person name="Chiniquy J."/>
            <person name="Barry K."/>
            <person name="Brewer H.M."/>
            <person name="Purvine S.O."/>
            <person name="Wright A.T."/>
            <person name="Boxma B."/>
            <person name="Van Alen T."/>
            <person name="Hackstein J.H."/>
            <person name="Baker S.E."/>
            <person name="Grigoriev I.V."/>
            <person name="O'Malley M.A."/>
        </authorList>
    </citation>
    <scope>NUCLEOTIDE SEQUENCE [LARGE SCALE GENOMIC DNA]</scope>
    <source>
        <strain evidence="2 3">S4</strain>
    </source>
</reference>
<dbReference type="OrthoDB" id="2143908at2759"/>
<feature type="transmembrane region" description="Helical" evidence="1">
    <location>
        <begin position="190"/>
        <end position="211"/>
    </location>
</feature>
<sequence>MDFPSYNNSTIDCPLTYHYNGERGFRRFDINYTTCNTLYENFFDGFFYRSKDTYFFLNTLTFVIVTFIYFNIGGGRYWKILFYSSVCGFLGSILEACTVACICRKSKEKEPYYNVYSFFVAEFFWICNEYSIPFLNLIKMNTFAGDDNTKFINWIIGCIFPLFSFCRFWIGYVRSRDGILYDLDINYSHGLAFSFMGIADLTCTISILYFVKKNNNGKKYIKSSTISHYIKRSNYIILICVDIVSVMLAISFFLSRATESIPESIMYPFHCIKCSFILILACDALLFKYEIKTNSRNRSEYEYDYKNHVSLYDDNEKMKYKNYNEYFMTIPHSYVSNDYKINLNEFKYYNQYHLNNDNFTYKNNNDNDSDNNVYYPNNDDCQSPNPMLIHTPKRNRDSFETLKFI</sequence>
<proteinExistence type="predicted"/>
<dbReference type="Proteomes" id="UP000193944">
    <property type="component" value="Unassembled WGS sequence"/>
</dbReference>
<accession>A0A1Y1X6J4</accession>
<organism evidence="2 3">
    <name type="scientific">Anaeromyces robustus</name>
    <dbReference type="NCBI Taxonomy" id="1754192"/>
    <lineage>
        <taxon>Eukaryota</taxon>
        <taxon>Fungi</taxon>
        <taxon>Fungi incertae sedis</taxon>
        <taxon>Chytridiomycota</taxon>
        <taxon>Chytridiomycota incertae sedis</taxon>
        <taxon>Neocallimastigomycetes</taxon>
        <taxon>Neocallimastigales</taxon>
        <taxon>Neocallimastigaceae</taxon>
        <taxon>Anaeromyces</taxon>
    </lineage>
</organism>
<gene>
    <name evidence="2" type="ORF">BCR32DRAFT_293369</name>
</gene>
<keyword evidence="1" id="KW-1133">Transmembrane helix</keyword>
<evidence type="ECO:0000313" key="2">
    <source>
        <dbReference type="EMBL" id="ORX81295.1"/>
    </source>
</evidence>
<dbReference type="EMBL" id="MCFG01000122">
    <property type="protein sequence ID" value="ORX81295.1"/>
    <property type="molecule type" value="Genomic_DNA"/>
</dbReference>
<evidence type="ECO:0000256" key="1">
    <source>
        <dbReference type="SAM" id="Phobius"/>
    </source>
</evidence>
<protein>
    <submittedName>
        <fullName evidence="2">Uncharacterized protein</fullName>
    </submittedName>
</protein>
<keyword evidence="3" id="KW-1185">Reference proteome</keyword>
<reference evidence="2 3" key="2">
    <citation type="submission" date="2016-08" db="EMBL/GenBank/DDBJ databases">
        <title>Pervasive Adenine N6-methylation of Active Genes in Fungi.</title>
        <authorList>
            <consortium name="DOE Joint Genome Institute"/>
            <person name="Mondo S.J."/>
            <person name="Dannebaum R.O."/>
            <person name="Kuo R.C."/>
            <person name="Labutti K."/>
            <person name="Haridas S."/>
            <person name="Kuo A."/>
            <person name="Salamov A."/>
            <person name="Ahrendt S.R."/>
            <person name="Lipzen A."/>
            <person name="Sullivan W."/>
            <person name="Andreopoulos W.B."/>
            <person name="Clum A."/>
            <person name="Lindquist E."/>
            <person name="Daum C."/>
            <person name="Ramamoorthy G.K."/>
            <person name="Gryganskyi A."/>
            <person name="Culley D."/>
            <person name="Magnuson J.K."/>
            <person name="James T.Y."/>
            <person name="O'Malley M.A."/>
            <person name="Stajich J.E."/>
            <person name="Spatafora J.W."/>
            <person name="Visel A."/>
            <person name="Grigoriev I.V."/>
        </authorList>
    </citation>
    <scope>NUCLEOTIDE SEQUENCE [LARGE SCALE GENOMIC DNA]</scope>
    <source>
        <strain evidence="2 3">S4</strain>
    </source>
</reference>